<evidence type="ECO:0000256" key="1">
    <source>
        <dbReference type="SAM" id="SignalP"/>
    </source>
</evidence>
<dbReference type="Proteomes" id="UP000184225">
    <property type="component" value="Unassembled WGS sequence"/>
</dbReference>
<dbReference type="InterPro" id="IPR046070">
    <property type="entry name" value="DUF6029"/>
</dbReference>
<dbReference type="Pfam" id="PF19494">
    <property type="entry name" value="DUF6029"/>
    <property type="match status" value="1"/>
</dbReference>
<protein>
    <submittedName>
        <fullName evidence="2">Uncharacterized protein</fullName>
    </submittedName>
</protein>
<proteinExistence type="predicted"/>
<keyword evidence="3" id="KW-1185">Reference proteome</keyword>
<organism evidence="2 3">
    <name type="scientific">Mesonia phycicola</name>
    <dbReference type="NCBI Taxonomy" id="579105"/>
    <lineage>
        <taxon>Bacteria</taxon>
        <taxon>Pseudomonadati</taxon>
        <taxon>Bacteroidota</taxon>
        <taxon>Flavobacteriia</taxon>
        <taxon>Flavobacteriales</taxon>
        <taxon>Flavobacteriaceae</taxon>
        <taxon>Mesonia</taxon>
    </lineage>
</organism>
<accession>A0A1M6FCZ0</accession>
<evidence type="ECO:0000313" key="2">
    <source>
        <dbReference type="EMBL" id="SHI95598.1"/>
    </source>
</evidence>
<dbReference type="OrthoDB" id="5480631at2"/>
<feature type="chain" id="PRO_5013268772" evidence="1">
    <location>
        <begin position="20"/>
        <end position="568"/>
    </location>
</feature>
<feature type="signal peptide" evidence="1">
    <location>
        <begin position="1"/>
        <end position="19"/>
    </location>
</feature>
<sequence>MRKILLFVIVLVATFTSNAQDSIQKKEKIKGRFFGGVESNSQYYIDDSKLGDFNYDNHFRSNSYINANYNYGKFTAGVQVEAYEPNALLNYNPKFEGTNLATYYLNYKSDKIDATAGYFYEQFGSGLLLRFWEDRALGINNALRGGKIIYRPTNEITLKAIYGQQRTGFDVANSDIFGFDSEFYLTDWLNFETSDLSVGASYVGRYEKIDEADLENPDFNELTNAFGVRVNYSQNSFYLNGEANFKSKDAALSLQNTISNELVKSGSAYLLNFGYTKSGLGVDVMLRRLENMTFLSEREPERIDANNTSLNYNDKILNYVPGLTKQHHSNLANIYVYQAQYQVSYLGEDKMKSGETGGQIDVYYRFKKGTSLGGKYGTRVAVNLASWYNLPGKYRYFPREYDTEFFGVGQRYFSDYNIEIKKRIKKNWRTGFYYIHQYYDKSLIEGGDVVNADILSLESTWSFQNSKSIRVEMEHMWADADRGNWAGGTVEYNFNNSLSMYVWDIYNYGAHYETDKNHYYNIGGAYRFGASRLAVNFGRQRGGLVCVGGVCRYVPQNTGFTLNFSTSF</sequence>
<keyword evidence="1" id="KW-0732">Signal</keyword>
<name>A0A1M6FCZ0_9FLAO</name>
<dbReference type="RefSeq" id="WP_073151242.1">
    <property type="nucleotide sequence ID" value="NZ_FQYY01000006.1"/>
</dbReference>
<dbReference type="EMBL" id="FQYY01000006">
    <property type="protein sequence ID" value="SHI95598.1"/>
    <property type="molecule type" value="Genomic_DNA"/>
</dbReference>
<dbReference type="STRING" id="579105.SAMN04488096_10678"/>
<evidence type="ECO:0000313" key="3">
    <source>
        <dbReference type="Proteomes" id="UP000184225"/>
    </source>
</evidence>
<dbReference type="AlphaFoldDB" id="A0A1M6FCZ0"/>
<gene>
    <name evidence="2" type="ORF">SAMN04488096_10678</name>
</gene>
<reference evidence="2 3" key="1">
    <citation type="submission" date="2016-11" db="EMBL/GenBank/DDBJ databases">
        <authorList>
            <person name="Jaros S."/>
            <person name="Januszkiewicz K."/>
            <person name="Wedrychowicz H."/>
        </authorList>
    </citation>
    <scope>NUCLEOTIDE SEQUENCE [LARGE SCALE GENOMIC DNA]</scope>
    <source>
        <strain evidence="2 3">DSM 21425</strain>
    </source>
</reference>